<protein>
    <submittedName>
        <fullName evidence="6">Acylesterase/phospholipase RssA</fullName>
    </submittedName>
</protein>
<dbReference type="PANTHER" id="PTHR24185:SF1">
    <property type="entry name" value="CALCIUM-INDEPENDENT PHOSPHOLIPASE A2-GAMMA"/>
    <property type="match status" value="1"/>
</dbReference>
<evidence type="ECO:0000313" key="7">
    <source>
        <dbReference type="Proteomes" id="UP001184828"/>
    </source>
</evidence>
<feature type="short sequence motif" description="GXSXG" evidence="4">
    <location>
        <begin position="45"/>
        <end position="49"/>
    </location>
</feature>
<comment type="caution">
    <text evidence="6">The sequence shown here is derived from an EMBL/GenBank/DDBJ whole genome shotgun (WGS) entry which is preliminary data.</text>
</comment>
<feature type="short sequence motif" description="GXGXXG" evidence="4">
    <location>
        <begin position="13"/>
        <end position="18"/>
    </location>
</feature>
<accession>A0AAE3XZS0</accession>
<dbReference type="Pfam" id="PF01734">
    <property type="entry name" value="Patatin"/>
    <property type="match status" value="1"/>
</dbReference>
<sequence>MEDKQFRILTLDGGGSKGFYTLGVLHELEAMLGCRLYERFDLIYGTSTGSIIGTLLALGYSVDEIHKLYVKHVPAIMGEKDGAPKSAALARLADEVFGSHTFADMKTRVGIVATRWMSELPMIFKSDPAQAFGRKATFRPGFGVSLPRAIQASCSAYPFFDRIRVQTDQGEEIELFDGGFCANNPTLYAIADAAKALGITRGRIRVVNVGVGDFPAKPPSFWLNLARKKIVTIELAQKILEVNTKSMEQLRSLLFDDVQTIRISDMFDVPELATDFLEHDMKKLDLIRQRGRESFADKENALTEMLR</sequence>
<dbReference type="PANTHER" id="PTHR24185">
    <property type="entry name" value="CALCIUM-INDEPENDENT PHOSPHOLIPASE A2-GAMMA"/>
    <property type="match status" value="1"/>
</dbReference>
<dbReference type="Proteomes" id="UP001184828">
    <property type="component" value="Unassembled WGS sequence"/>
</dbReference>
<dbReference type="InterPro" id="IPR002641">
    <property type="entry name" value="PNPLA_dom"/>
</dbReference>
<gene>
    <name evidence="6" type="ORF">J2738_004069</name>
</gene>
<dbReference type="AlphaFoldDB" id="A0AAE3XZS0"/>
<evidence type="ECO:0000256" key="4">
    <source>
        <dbReference type="PROSITE-ProRule" id="PRU01161"/>
    </source>
</evidence>
<evidence type="ECO:0000259" key="5">
    <source>
        <dbReference type="PROSITE" id="PS51635"/>
    </source>
</evidence>
<evidence type="ECO:0000256" key="1">
    <source>
        <dbReference type="ARBA" id="ARBA00022801"/>
    </source>
</evidence>
<evidence type="ECO:0000256" key="2">
    <source>
        <dbReference type="ARBA" id="ARBA00022963"/>
    </source>
</evidence>
<dbReference type="EMBL" id="JAVDQZ010000006">
    <property type="protein sequence ID" value="MDR6427914.1"/>
    <property type="molecule type" value="Genomic_DNA"/>
</dbReference>
<feature type="domain" description="PNPLA" evidence="5">
    <location>
        <begin position="9"/>
        <end position="190"/>
    </location>
</feature>
<dbReference type="GO" id="GO:0016042">
    <property type="term" value="P:lipid catabolic process"/>
    <property type="evidence" value="ECO:0007669"/>
    <property type="project" value="UniProtKB-UniRule"/>
</dbReference>
<keyword evidence="1 4" id="KW-0378">Hydrolase</keyword>
<dbReference type="GO" id="GO:0016020">
    <property type="term" value="C:membrane"/>
    <property type="evidence" value="ECO:0007669"/>
    <property type="project" value="TreeGrafter"/>
</dbReference>
<dbReference type="CDD" id="cd07199">
    <property type="entry name" value="Pat17_PNPLA8_PNPLA9_like"/>
    <property type="match status" value="1"/>
</dbReference>
<dbReference type="PROSITE" id="PS51635">
    <property type="entry name" value="PNPLA"/>
    <property type="match status" value="1"/>
</dbReference>
<dbReference type="Gene3D" id="3.40.1090.10">
    <property type="entry name" value="Cytosolic phospholipase A2 catalytic domain"/>
    <property type="match status" value="1"/>
</dbReference>
<dbReference type="GO" id="GO:0004620">
    <property type="term" value="F:phospholipase activity"/>
    <property type="evidence" value="ECO:0007669"/>
    <property type="project" value="TreeGrafter"/>
</dbReference>
<keyword evidence="2 4" id="KW-0442">Lipid degradation</keyword>
<dbReference type="SUPFAM" id="SSF52151">
    <property type="entry name" value="FabD/lysophospholipase-like"/>
    <property type="match status" value="1"/>
</dbReference>
<reference evidence="6" key="1">
    <citation type="submission" date="2023-07" db="EMBL/GenBank/DDBJ databases">
        <title>Sorghum-associated microbial communities from plants grown in Nebraska, USA.</title>
        <authorList>
            <person name="Schachtman D."/>
        </authorList>
    </citation>
    <scope>NUCLEOTIDE SEQUENCE</scope>
    <source>
        <strain evidence="6">DS2114</strain>
    </source>
</reference>
<evidence type="ECO:0000256" key="3">
    <source>
        <dbReference type="ARBA" id="ARBA00023098"/>
    </source>
</evidence>
<name>A0AAE3XZS0_VARPD</name>
<organism evidence="6 7">
    <name type="scientific">Variovorax paradoxus</name>
    <dbReference type="NCBI Taxonomy" id="34073"/>
    <lineage>
        <taxon>Bacteria</taxon>
        <taxon>Pseudomonadati</taxon>
        <taxon>Pseudomonadota</taxon>
        <taxon>Betaproteobacteria</taxon>
        <taxon>Burkholderiales</taxon>
        <taxon>Comamonadaceae</taxon>
        <taxon>Variovorax</taxon>
    </lineage>
</organism>
<feature type="short sequence motif" description="DGA/G" evidence="4">
    <location>
        <begin position="177"/>
        <end position="179"/>
    </location>
</feature>
<keyword evidence="3 4" id="KW-0443">Lipid metabolism</keyword>
<proteinExistence type="predicted"/>
<dbReference type="InterPro" id="IPR016035">
    <property type="entry name" value="Acyl_Trfase/lysoPLipase"/>
</dbReference>
<evidence type="ECO:0000313" key="6">
    <source>
        <dbReference type="EMBL" id="MDR6427914.1"/>
    </source>
</evidence>
<dbReference type="RefSeq" id="WP_062469510.1">
    <property type="nucleotide sequence ID" value="NZ_JAVDQZ010000006.1"/>
</dbReference>
<feature type="active site" description="Proton acceptor" evidence="4">
    <location>
        <position position="177"/>
    </location>
</feature>
<feature type="active site" description="Nucleophile" evidence="4">
    <location>
        <position position="47"/>
    </location>
</feature>
<dbReference type="GO" id="GO:0006631">
    <property type="term" value="P:fatty acid metabolic process"/>
    <property type="evidence" value="ECO:0007669"/>
    <property type="project" value="TreeGrafter"/>
</dbReference>